<evidence type="ECO:0000313" key="1">
    <source>
        <dbReference type="EMBL" id="ETO00465.1"/>
    </source>
</evidence>
<name>X6LID1_RETFI</name>
<proteinExistence type="predicted"/>
<reference evidence="1 2" key="1">
    <citation type="journal article" date="2013" name="Curr. Biol.">
        <title>The Genome of the Foraminiferan Reticulomyxa filosa.</title>
        <authorList>
            <person name="Glockner G."/>
            <person name="Hulsmann N."/>
            <person name="Schleicher M."/>
            <person name="Noegel A.A."/>
            <person name="Eichinger L."/>
            <person name="Gallinger C."/>
            <person name="Pawlowski J."/>
            <person name="Sierra R."/>
            <person name="Euteneuer U."/>
            <person name="Pillet L."/>
            <person name="Moustafa A."/>
            <person name="Platzer M."/>
            <person name="Groth M."/>
            <person name="Szafranski K."/>
            <person name="Schliwa M."/>
        </authorList>
    </citation>
    <scope>NUCLEOTIDE SEQUENCE [LARGE SCALE GENOMIC DNA]</scope>
</reference>
<gene>
    <name evidence="1" type="ORF">RFI_36979</name>
</gene>
<feature type="non-terminal residue" evidence="1">
    <location>
        <position position="202"/>
    </location>
</feature>
<sequence length="202" mass="23787">MLVAEGNGVIAHTRDTVAQCFLKNSRFFVRFSKKYDWKHFFTQLTRNIYTYDNYDLLIRLYTYTHIRRRIIDSNFSKRWQVVQSFCEHLKPEVCDMVIDLSFYHNVLKHLIDKTFMESQMKMEEVLNGGKAVEDTTGPSISENELLLLLFHNSMLSKVSNTITSSFESHSFDAFVCYLNDIFVKSKDAMEFIQAKCNDKKIK</sequence>
<dbReference type="Proteomes" id="UP000023152">
    <property type="component" value="Unassembled WGS sequence"/>
</dbReference>
<dbReference type="EMBL" id="ASPP01040962">
    <property type="protein sequence ID" value="ETO00465.1"/>
    <property type="molecule type" value="Genomic_DNA"/>
</dbReference>
<dbReference type="AlphaFoldDB" id="X6LID1"/>
<keyword evidence="2" id="KW-1185">Reference proteome</keyword>
<accession>X6LID1</accession>
<protein>
    <submittedName>
        <fullName evidence="1">Uncharacterized protein</fullName>
    </submittedName>
</protein>
<evidence type="ECO:0000313" key="2">
    <source>
        <dbReference type="Proteomes" id="UP000023152"/>
    </source>
</evidence>
<comment type="caution">
    <text evidence="1">The sequence shown here is derived from an EMBL/GenBank/DDBJ whole genome shotgun (WGS) entry which is preliminary data.</text>
</comment>
<organism evidence="1 2">
    <name type="scientific">Reticulomyxa filosa</name>
    <dbReference type="NCBI Taxonomy" id="46433"/>
    <lineage>
        <taxon>Eukaryota</taxon>
        <taxon>Sar</taxon>
        <taxon>Rhizaria</taxon>
        <taxon>Retaria</taxon>
        <taxon>Foraminifera</taxon>
        <taxon>Monothalamids</taxon>
        <taxon>Reticulomyxidae</taxon>
        <taxon>Reticulomyxa</taxon>
    </lineage>
</organism>